<evidence type="ECO:0000256" key="9">
    <source>
        <dbReference type="RuleBase" id="RU003814"/>
    </source>
</evidence>
<comment type="similarity">
    <text evidence="2 9">Belongs to the eIF-2B alpha/beta/delta subunits family.</text>
</comment>
<dbReference type="PANTHER" id="PTHR10233:SF14">
    <property type="entry name" value="TRANSLATION INITIATION FACTOR EIF-2B SUBUNIT DELTA"/>
    <property type="match status" value="1"/>
</dbReference>
<reference evidence="11 12" key="1">
    <citation type="submission" date="2014-04" db="EMBL/GenBank/DDBJ databases">
        <authorList>
            <consortium name="DOE Joint Genome Institute"/>
            <person name="Kuo A."/>
            <person name="Girlanda M."/>
            <person name="Perotto S."/>
            <person name="Kohler A."/>
            <person name="Nagy L.G."/>
            <person name="Floudas D."/>
            <person name="Copeland A."/>
            <person name="Barry K.W."/>
            <person name="Cichocki N."/>
            <person name="Veneault-Fourrey C."/>
            <person name="LaButti K."/>
            <person name="Lindquist E.A."/>
            <person name="Lipzen A."/>
            <person name="Lundell T."/>
            <person name="Morin E."/>
            <person name="Murat C."/>
            <person name="Sun H."/>
            <person name="Tunlid A."/>
            <person name="Henrissat B."/>
            <person name="Grigoriev I.V."/>
            <person name="Hibbett D.S."/>
            <person name="Martin F."/>
            <person name="Nordberg H.P."/>
            <person name="Cantor M.N."/>
            <person name="Hua S.X."/>
        </authorList>
    </citation>
    <scope>NUCLEOTIDE SEQUENCE [LARGE SCALE GENOMIC DNA]</scope>
    <source>
        <strain evidence="11 12">MUT 4182</strain>
    </source>
</reference>
<evidence type="ECO:0000256" key="8">
    <source>
        <dbReference type="ARBA" id="ARBA00046432"/>
    </source>
</evidence>
<evidence type="ECO:0000256" key="3">
    <source>
        <dbReference type="ARBA" id="ARBA00022490"/>
    </source>
</evidence>
<evidence type="ECO:0000256" key="7">
    <source>
        <dbReference type="ARBA" id="ARBA00044356"/>
    </source>
</evidence>
<dbReference type="Gene3D" id="3.40.50.10470">
    <property type="entry name" value="Translation initiation factor eif-2b, domain 2"/>
    <property type="match status" value="1"/>
</dbReference>
<keyword evidence="3" id="KW-0963">Cytoplasm</keyword>
<proteinExistence type="inferred from homology"/>
<evidence type="ECO:0000313" key="11">
    <source>
        <dbReference type="EMBL" id="KIO19890.1"/>
    </source>
</evidence>
<dbReference type="AlphaFoldDB" id="A0A0C3PXR5"/>
<gene>
    <name evidence="11" type="ORF">M407DRAFT_16068</name>
</gene>
<keyword evidence="12" id="KW-1185">Reference proteome</keyword>
<dbReference type="EMBL" id="KN823198">
    <property type="protein sequence ID" value="KIO19890.1"/>
    <property type="molecule type" value="Genomic_DNA"/>
</dbReference>
<comment type="subunit">
    <text evidence="8">Component of the translation initiation factor 2B (eIF2B) complex which is a heterodecamer of two sets of five different subunits: alpha, beta, gamma, delta and epsilon. Subunits alpha, beta and delta comprise a regulatory subcomplex and subunits epsilon and gamma comprise a catalytic subcomplex. Within the complex, the hexameric regulatory complex resides at the center, with the two heterodimeric catalytic subcomplexes bound on opposite sides.</text>
</comment>
<keyword evidence="5" id="KW-0648">Protein biosynthesis</keyword>
<dbReference type="InterPro" id="IPR037171">
    <property type="entry name" value="NagB/RpiA_transferase-like"/>
</dbReference>
<name>A0A0C3PXR5_9AGAM</name>
<evidence type="ECO:0000256" key="4">
    <source>
        <dbReference type="ARBA" id="ARBA00022540"/>
    </source>
</evidence>
<comment type="subcellular location">
    <subcellularLocation>
        <location evidence="1">Cytoplasm</location>
        <location evidence="1">Cytosol</location>
    </subcellularLocation>
</comment>
<dbReference type="InterPro" id="IPR000649">
    <property type="entry name" value="IF-2B-related"/>
</dbReference>
<dbReference type="SUPFAM" id="SSF100950">
    <property type="entry name" value="NagB/RpiA/CoA transferase-like"/>
    <property type="match status" value="1"/>
</dbReference>
<dbReference type="STRING" id="1051891.A0A0C3PXR5"/>
<keyword evidence="4" id="KW-0396">Initiation factor</keyword>
<feature type="compositionally biased region" description="Basic and acidic residues" evidence="10">
    <location>
        <begin position="35"/>
        <end position="59"/>
    </location>
</feature>
<evidence type="ECO:0000256" key="5">
    <source>
        <dbReference type="ARBA" id="ARBA00022917"/>
    </source>
</evidence>
<evidence type="ECO:0000256" key="2">
    <source>
        <dbReference type="ARBA" id="ARBA00007251"/>
    </source>
</evidence>
<dbReference type="OrthoDB" id="10254737at2759"/>
<dbReference type="InterPro" id="IPR042529">
    <property type="entry name" value="IF_2B-like_C"/>
</dbReference>
<dbReference type="Proteomes" id="UP000054248">
    <property type="component" value="Unassembled WGS sequence"/>
</dbReference>
<dbReference type="GO" id="GO:0005829">
    <property type="term" value="C:cytosol"/>
    <property type="evidence" value="ECO:0007669"/>
    <property type="project" value="UniProtKB-SubCell"/>
</dbReference>
<feature type="region of interest" description="Disordered" evidence="10">
    <location>
        <begin position="1"/>
        <end position="96"/>
    </location>
</feature>
<feature type="compositionally biased region" description="Gly residues" evidence="10">
    <location>
        <begin position="66"/>
        <end position="75"/>
    </location>
</feature>
<dbReference type="PANTHER" id="PTHR10233">
    <property type="entry name" value="TRANSLATION INITIATION FACTOR EIF-2B"/>
    <property type="match status" value="1"/>
</dbReference>
<feature type="compositionally biased region" description="Low complexity" evidence="10">
    <location>
        <begin position="76"/>
        <end position="91"/>
    </location>
</feature>
<evidence type="ECO:0000256" key="10">
    <source>
        <dbReference type="SAM" id="MobiDB-lite"/>
    </source>
</evidence>
<evidence type="ECO:0000256" key="1">
    <source>
        <dbReference type="ARBA" id="ARBA00004514"/>
    </source>
</evidence>
<reference evidence="12" key="2">
    <citation type="submission" date="2015-01" db="EMBL/GenBank/DDBJ databases">
        <title>Evolutionary Origins and Diversification of the Mycorrhizal Mutualists.</title>
        <authorList>
            <consortium name="DOE Joint Genome Institute"/>
            <consortium name="Mycorrhizal Genomics Consortium"/>
            <person name="Kohler A."/>
            <person name="Kuo A."/>
            <person name="Nagy L.G."/>
            <person name="Floudas D."/>
            <person name="Copeland A."/>
            <person name="Barry K.W."/>
            <person name="Cichocki N."/>
            <person name="Veneault-Fourrey C."/>
            <person name="LaButti K."/>
            <person name="Lindquist E.A."/>
            <person name="Lipzen A."/>
            <person name="Lundell T."/>
            <person name="Morin E."/>
            <person name="Murat C."/>
            <person name="Riley R."/>
            <person name="Ohm R."/>
            <person name="Sun H."/>
            <person name="Tunlid A."/>
            <person name="Henrissat B."/>
            <person name="Grigoriev I.V."/>
            <person name="Hibbett D.S."/>
            <person name="Martin F."/>
        </authorList>
    </citation>
    <scope>NUCLEOTIDE SEQUENCE [LARGE SCALE GENOMIC DNA]</scope>
    <source>
        <strain evidence="12">MUT 4182</strain>
    </source>
</reference>
<organism evidence="11 12">
    <name type="scientific">Tulasnella calospora MUT 4182</name>
    <dbReference type="NCBI Taxonomy" id="1051891"/>
    <lineage>
        <taxon>Eukaryota</taxon>
        <taxon>Fungi</taxon>
        <taxon>Dikarya</taxon>
        <taxon>Basidiomycota</taxon>
        <taxon>Agaricomycotina</taxon>
        <taxon>Agaricomycetes</taxon>
        <taxon>Cantharellales</taxon>
        <taxon>Tulasnellaceae</taxon>
        <taxon>Tulasnella</taxon>
    </lineage>
</organism>
<evidence type="ECO:0000256" key="6">
    <source>
        <dbReference type="ARBA" id="ARBA00044147"/>
    </source>
</evidence>
<dbReference type="GO" id="GO:0003743">
    <property type="term" value="F:translation initiation factor activity"/>
    <property type="evidence" value="ECO:0007669"/>
    <property type="project" value="UniProtKB-KW"/>
</dbReference>
<feature type="compositionally biased region" description="Polar residues" evidence="10">
    <location>
        <begin position="1"/>
        <end position="13"/>
    </location>
</feature>
<dbReference type="Pfam" id="PF01008">
    <property type="entry name" value="IF-2B"/>
    <property type="match status" value="1"/>
</dbReference>
<dbReference type="HOGENOM" id="CLU_016218_3_1_1"/>
<accession>A0A0C3PXR5</accession>
<evidence type="ECO:0000313" key="12">
    <source>
        <dbReference type="Proteomes" id="UP000054248"/>
    </source>
</evidence>
<protein>
    <recommendedName>
        <fullName evidence="6">Translation initiation factor eIF2B subunit delta</fullName>
    </recommendedName>
    <alternativeName>
        <fullName evidence="7">eIF2B GDP-GTP exchange factor subunit delta</fullName>
    </alternativeName>
</protein>
<sequence>MDGVGNPSSSTAGPSVPKPAETPKDKPPQRGPPPGEKKVLTKAERREIQEAQRAAKEAAKSQTAAGKGGGGGGKGKQAPAVQKKPPAAAGPSKTQSEVNIAALHHPKSTTAASIETASTAPPPETLLRIFSHFALPKPLPSLGTGIKGDIHPVIRKLGLQFADFRIVGANARCIAALTAFKTVIQDYQTPAGTTLSRHLMTYLSPQISYLTAARPMSMSTGNAVRYLKYEISILGIDLPEQDAKDFLCERIDTYIRERIILADQVIRTAAMEKIRDGDTILVYARSSVVEKTILAAWDAGRRFNVVVIDSRPLLEGKALLASLTSASIPATYALLSSLPSLLPTVKTVILGAHALHANGSLYSRAGTAIVAMMAKSHQVPVIVCCETYKFSDTVLLDSFMKNEIAPNPTTGLTDTDRSLQALSPLYDLTPHTNITAVVTEVGLIPATAVPTVVARSFQGSM</sequence>